<proteinExistence type="predicted"/>
<dbReference type="Proteomes" id="UP000269221">
    <property type="component" value="Unassembled WGS sequence"/>
</dbReference>
<feature type="compositionally biased region" description="Polar residues" evidence="1">
    <location>
        <begin position="78"/>
        <end position="92"/>
    </location>
</feature>
<dbReference type="EMBL" id="QRBI01000238">
    <property type="protein sequence ID" value="RMB91227.1"/>
    <property type="molecule type" value="Genomic_DNA"/>
</dbReference>
<sequence length="215" mass="25335">MEAQCPPADGKIQTQDDTSPSQPPQRAALQPKSQTLFAESDPNSQTALPPPPQNCISVCDSLEWRLPDLQVKDSCQGFFNNPDLNYLSTPSQFLFPRKKERRGEERRGEERRGEERRGEERRGEERERRGEERRGEERRGEERRGEERRGEERRGEERRGEEEREERRGEERRGEERRRERERGEERRGEERRGSPFTFVPPKPLPSYTLTDAMG</sequence>
<evidence type="ECO:0000256" key="1">
    <source>
        <dbReference type="SAM" id="MobiDB-lite"/>
    </source>
</evidence>
<evidence type="ECO:0000313" key="2">
    <source>
        <dbReference type="EMBL" id="RMB91227.1"/>
    </source>
</evidence>
<feature type="region of interest" description="Disordered" evidence="1">
    <location>
        <begin position="1"/>
        <end position="52"/>
    </location>
</feature>
<feature type="region of interest" description="Disordered" evidence="1">
    <location>
        <begin position="78"/>
        <end position="215"/>
    </location>
</feature>
<protein>
    <submittedName>
        <fullName evidence="2">Uncharacterized protein</fullName>
    </submittedName>
</protein>
<feature type="compositionally biased region" description="Polar residues" evidence="1">
    <location>
        <begin position="31"/>
        <end position="47"/>
    </location>
</feature>
<evidence type="ECO:0000313" key="3">
    <source>
        <dbReference type="Proteomes" id="UP000269221"/>
    </source>
</evidence>
<feature type="compositionally biased region" description="Basic and acidic residues" evidence="1">
    <location>
        <begin position="101"/>
        <end position="194"/>
    </location>
</feature>
<accession>A0A3M0IQM7</accession>
<dbReference type="AlphaFoldDB" id="A0A3M0IQM7"/>
<reference evidence="2 3" key="1">
    <citation type="submission" date="2018-07" db="EMBL/GenBank/DDBJ databases">
        <title>A high quality draft genome assembly of the barn swallow (H. rustica rustica).</title>
        <authorList>
            <person name="Formenti G."/>
            <person name="Chiara M."/>
            <person name="Poveda L."/>
            <person name="Francoijs K.-J."/>
            <person name="Bonisoli-Alquati A."/>
            <person name="Canova L."/>
            <person name="Gianfranceschi L."/>
            <person name="Horner D.S."/>
            <person name="Saino N."/>
        </authorList>
    </citation>
    <scope>NUCLEOTIDE SEQUENCE [LARGE SCALE GENOMIC DNA]</scope>
    <source>
        <strain evidence="2">Chelidonia</strain>
        <tissue evidence="2">Blood</tissue>
    </source>
</reference>
<name>A0A3M0IQM7_HIRRU</name>
<organism evidence="2 3">
    <name type="scientific">Hirundo rustica rustica</name>
    <dbReference type="NCBI Taxonomy" id="333673"/>
    <lineage>
        <taxon>Eukaryota</taxon>
        <taxon>Metazoa</taxon>
        <taxon>Chordata</taxon>
        <taxon>Craniata</taxon>
        <taxon>Vertebrata</taxon>
        <taxon>Euteleostomi</taxon>
        <taxon>Archelosauria</taxon>
        <taxon>Archosauria</taxon>
        <taxon>Dinosauria</taxon>
        <taxon>Saurischia</taxon>
        <taxon>Theropoda</taxon>
        <taxon>Coelurosauria</taxon>
        <taxon>Aves</taxon>
        <taxon>Neognathae</taxon>
        <taxon>Neoaves</taxon>
        <taxon>Telluraves</taxon>
        <taxon>Australaves</taxon>
        <taxon>Passeriformes</taxon>
        <taxon>Sylvioidea</taxon>
        <taxon>Hirundinidae</taxon>
        <taxon>Hirundo</taxon>
    </lineage>
</organism>
<comment type="caution">
    <text evidence="2">The sequence shown here is derived from an EMBL/GenBank/DDBJ whole genome shotgun (WGS) entry which is preliminary data.</text>
</comment>
<keyword evidence="3" id="KW-1185">Reference proteome</keyword>
<gene>
    <name evidence="2" type="ORF">DUI87_32363</name>
</gene>